<evidence type="ECO:0000256" key="2">
    <source>
        <dbReference type="ARBA" id="ARBA00022692"/>
    </source>
</evidence>
<dbReference type="AlphaFoldDB" id="A0A9X0QJ30"/>
<feature type="transmembrane region" description="Helical" evidence="6">
    <location>
        <begin position="49"/>
        <end position="67"/>
    </location>
</feature>
<evidence type="ECO:0000256" key="5">
    <source>
        <dbReference type="SAM" id="MobiDB-lite"/>
    </source>
</evidence>
<protein>
    <submittedName>
        <fullName evidence="7">Tellurite resistance protein</fullName>
    </submittedName>
</protein>
<feature type="region of interest" description="Disordered" evidence="5">
    <location>
        <begin position="326"/>
        <end position="346"/>
    </location>
</feature>
<dbReference type="PANTHER" id="PTHR37955">
    <property type="entry name" value="TELLURITE RESISTANCE PROTEIN TEHA"/>
    <property type="match status" value="1"/>
</dbReference>
<keyword evidence="3 6" id="KW-1133">Transmembrane helix</keyword>
<dbReference type="InterPro" id="IPR052951">
    <property type="entry name" value="Tellurite_res_ion_channel"/>
</dbReference>
<keyword evidence="2 6" id="KW-0812">Transmembrane</keyword>
<feature type="transmembrane region" description="Helical" evidence="6">
    <location>
        <begin position="171"/>
        <end position="194"/>
    </location>
</feature>
<proteinExistence type="predicted"/>
<feature type="transmembrane region" description="Helical" evidence="6">
    <location>
        <begin position="261"/>
        <end position="280"/>
    </location>
</feature>
<feature type="compositionally biased region" description="Polar residues" evidence="5">
    <location>
        <begin position="337"/>
        <end position="346"/>
    </location>
</feature>
<feature type="transmembrane region" description="Helical" evidence="6">
    <location>
        <begin position="206"/>
        <end position="224"/>
    </location>
</feature>
<feature type="transmembrane region" description="Helical" evidence="6">
    <location>
        <begin position="87"/>
        <end position="105"/>
    </location>
</feature>
<evidence type="ECO:0000256" key="4">
    <source>
        <dbReference type="ARBA" id="ARBA00023136"/>
    </source>
</evidence>
<dbReference type="EMBL" id="JACHEB010000013">
    <property type="protein sequence ID" value="MBB5331155.1"/>
    <property type="molecule type" value="Genomic_DNA"/>
</dbReference>
<evidence type="ECO:0000256" key="1">
    <source>
        <dbReference type="ARBA" id="ARBA00004141"/>
    </source>
</evidence>
<comment type="caution">
    <text evidence="7">The sequence shown here is derived from an EMBL/GenBank/DDBJ whole genome shotgun (WGS) entry which is preliminary data.</text>
</comment>
<feature type="transmembrane region" description="Helical" evidence="6">
    <location>
        <begin position="292"/>
        <end position="312"/>
    </location>
</feature>
<feature type="transmembrane region" description="Helical" evidence="6">
    <location>
        <begin position="17"/>
        <end position="37"/>
    </location>
</feature>
<organism evidence="7 8">
    <name type="scientific">Tunturiibacter gelidiferens</name>
    <dbReference type="NCBI Taxonomy" id="3069689"/>
    <lineage>
        <taxon>Bacteria</taxon>
        <taxon>Pseudomonadati</taxon>
        <taxon>Acidobacteriota</taxon>
        <taxon>Terriglobia</taxon>
        <taxon>Terriglobales</taxon>
        <taxon>Acidobacteriaceae</taxon>
        <taxon>Tunturiibacter</taxon>
    </lineage>
</organism>
<dbReference type="InterPro" id="IPR004695">
    <property type="entry name" value="SLAC1/Mae1/Ssu1/TehA"/>
</dbReference>
<dbReference type="Pfam" id="PF03595">
    <property type="entry name" value="SLAC1"/>
    <property type="match status" value="1"/>
</dbReference>
<evidence type="ECO:0000256" key="6">
    <source>
        <dbReference type="SAM" id="Phobius"/>
    </source>
</evidence>
<gene>
    <name evidence="7" type="ORF">HDF14_004793</name>
</gene>
<keyword evidence="4 6" id="KW-0472">Membrane</keyword>
<evidence type="ECO:0000313" key="7">
    <source>
        <dbReference type="EMBL" id="MBB5331155.1"/>
    </source>
</evidence>
<keyword evidence="8" id="KW-1185">Reference proteome</keyword>
<accession>A0A9X0QJ30</accession>
<dbReference type="GO" id="GO:0046583">
    <property type="term" value="F:monoatomic cation efflux transmembrane transporter activity"/>
    <property type="evidence" value="ECO:0007669"/>
    <property type="project" value="TreeGrafter"/>
</dbReference>
<reference evidence="7 8" key="1">
    <citation type="submission" date="2020-08" db="EMBL/GenBank/DDBJ databases">
        <title>Genomic Encyclopedia of Type Strains, Phase IV (KMG-V): Genome sequencing to study the core and pangenomes of soil and plant-associated prokaryotes.</title>
        <authorList>
            <person name="Whitman W."/>
        </authorList>
    </citation>
    <scope>NUCLEOTIDE SEQUENCE [LARGE SCALE GENOMIC DNA]</scope>
    <source>
        <strain evidence="7 8">X5P2</strain>
    </source>
</reference>
<dbReference type="Gene3D" id="1.50.10.150">
    <property type="entry name" value="Voltage-dependent anion channel"/>
    <property type="match status" value="1"/>
</dbReference>
<dbReference type="RefSeq" id="WP_183981026.1">
    <property type="nucleotide sequence ID" value="NZ_JACHEB010000013.1"/>
</dbReference>
<evidence type="ECO:0000313" key="8">
    <source>
        <dbReference type="Proteomes" id="UP000535182"/>
    </source>
</evidence>
<dbReference type="GO" id="GO:0005886">
    <property type="term" value="C:plasma membrane"/>
    <property type="evidence" value="ECO:0007669"/>
    <property type="project" value="TreeGrafter"/>
</dbReference>
<comment type="subcellular location">
    <subcellularLocation>
        <location evidence="1">Membrane</location>
        <topology evidence="1">Multi-pass membrane protein</topology>
    </subcellularLocation>
</comment>
<dbReference type="PANTHER" id="PTHR37955:SF1">
    <property type="entry name" value="DEP DOMAIN-CONTAINING PROTEIN"/>
    <property type="match status" value="1"/>
</dbReference>
<evidence type="ECO:0000256" key="3">
    <source>
        <dbReference type="ARBA" id="ARBA00022989"/>
    </source>
</evidence>
<name>A0A9X0QJ30_9BACT</name>
<dbReference type="InterPro" id="IPR038665">
    <property type="entry name" value="Voltage-dep_anion_channel_sf"/>
</dbReference>
<feature type="transmembrane region" description="Helical" evidence="6">
    <location>
        <begin position="230"/>
        <end position="249"/>
    </location>
</feature>
<dbReference type="Proteomes" id="UP000535182">
    <property type="component" value="Unassembled WGS sequence"/>
</dbReference>
<sequence>METLTRPDEHAPTNPPAIAFSSVMGICGLGLSWRAAGHVLGAPRAIGEWLIAVGVMLFIALSALYGIKTVRDPSIVVAEFRDPRSASNFACITVAVVIVAAAILPQAPSAALFLWALGTGGQLVLFLTLVGRWIAEPTEILHATPAWLVPIVGNVTATLPGVPLGFHETSWFLLTVGLVSWIAFLPLLLHRLIFCEDKLPQRLSPSLAIFVASPAVGCLSWLQLTGRVDAVYRFILFTALFFALLVLRLWQLAVRALPVSVAWWAYTFPSAALASALIRYCQHVPGVGERLLAWAGLALTTIAVAGVGLISLRSCSLRLWLSVRGRPDHSADPPGSARTSNAVSSK</sequence>
<dbReference type="CDD" id="cd09323">
    <property type="entry name" value="TDT_SLAC1_like"/>
    <property type="match status" value="1"/>
</dbReference>
<feature type="transmembrane region" description="Helical" evidence="6">
    <location>
        <begin position="112"/>
        <end position="135"/>
    </location>
</feature>